<keyword evidence="4" id="KW-1185">Reference proteome</keyword>
<feature type="signal peptide" evidence="2">
    <location>
        <begin position="1"/>
        <end position="26"/>
    </location>
</feature>
<reference evidence="3 4" key="1">
    <citation type="submission" date="2020-08" db="EMBL/GenBank/DDBJ databases">
        <title>Genomic Encyclopedia of Type Strains, Phase IV (KMG-IV): sequencing the most valuable type-strain genomes for metagenomic binning, comparative biology and taxonomic classification.</title>
        <authorList>
            <person name="Goeker M."/>
        </authorList>
    </citation>
    <scope>NUCLEOTIDE SEQUENCE [LARGE SCALE GENOMIC DNA]</scope>
    <source>
        <strain evidence="3 4">DSM 27165</strain>
    </source>
</reference>
<feature type="chain" id="PRO_5032578327" description="Efflux transporter periplasmic adaptor subunit" evidence="2">
    <location>
        <begin position="27"/>
        <end position="60"/>
    </location>
</feature>
<feature type="compositionally biased region" description="Low complexity" evidence="1">
    <location>
        <begin position="31"/>
        <end position="47"/>
    </location>
</feature>
<dbReference type="RefSeq" id="WP_184041350.1">
    <property type="nucleotide sequence ID" value="NZ_JACHHY010000022.1"/>
</dbReference>
<evidence type="ECO:0000313" key="3">
    <source>
        <dbReference type="EMBL" id="MBB5019930.1"/>
    </source>
</evidence>
<proteinExistence type="predicted"/>
<evidence type="ECO:0008006" key="5">
    <source>
        <dbReference type="Google" id="ProtNLM"/>
    </source>
</evidence>
<feature type="region of interest" description="Disordered" evidence="1">
    <location>
        <begin position="27"/>
        <end position="47"/>
    </location>
</feature>
<evidence type="ECO:0000313" key="4">
    <source>
        <dbReference type="Proteomes" id="UP000575898"/>
    </source>
</evidence>
<protein>
    <recommendedName>
        <fullName evidence="5">Efflux transporter periplasmic adaptor subunit</fullName>
    </recommendedName>
</protein>
<evidence type="ECO:0000256" key="1">
    <source>
        <dbReference type="SAM" id="MobiDB-lite"/>
    </source>
</evidence>
<sequence length="60" mass="6037">MKHSAYRRVFPLLAGAILLHAITSCGGGGSDSTATTPTPPADTTVAGLKVAEQVSVVDAK</sequence>
<evidence type="ECO:0000256" key="2">
    <source>
        <dbReference type="SAM" id="SignalP"/>
    </source>
</evidence>
<dbReference type="EMBL" id="JACHHY010000022">
    <property type="protein sequence ID" value="MBB5019930.1"/>
    <property type="molecule type" value="Genomic_DNA"/>
</dbReference>
<keyword evidence="2" id="KW-0732">Signal</keyword>
<dbReference type="AlphaFoldDB" id="A0A840MNC6"/>
<organism evidence="3 4">
    <name type="scientific">Chitinivorax tropicus</name>
    <dbReference type="NCBI Taxonomy" id="714531"/>
    <lineage>
        <taxon>Bacteria</taxon>
        <taxon>Pseudomonadati</taxon>
        <taxon>Pseudomonadota</taxon>
        <taxon>Betaproteobacteria</taxon>
        <taxon>Chitinivorax</taxon>
    </lineage>
</organism>
<name>A0A840MNC6_9PROT</name>
<gene>
    <name evidence="3" type="ORF">HNQ59_003238</name>
</gene>
<dbReference type="PROSITE" id="PS51257">
    <property type="entry name" value="PROKAR_LIPOPROTEIN"/>
    <property type="match status" value="1"/>
</dbReference>
<dbReference type="Proteomes" id="UP000575898">
    <property type="component" value="Unassembled WGS sequence"/>
</dbReference>
<accession>A0A840MNC6</accession>
<comment type="caution">
    <text evidence="3">The sequence shown here is derived from an EMBL/GenBank/DDBJ whole genome shotgun (WGS) entry which is preliminary data.</text>
</comment>